<evidence type="ECO:0000313" key="5">
    <source>
        <dbReference type="Proteomes" id="UP000263957"/>
    </source>
</evidence>
<comment type="caution">
    <text evidence="3">The sequence shown here is derived from an EMBL/GenBank/DDBJ whole genome shotgun (WGS) entry which is preliminary data.</text>
</comment>
<protein>
    <recommendedName>
        <fullName evidence="6">DUF2842 domain-containing protein</fullName>
    </recommendedName>
</protein>
<evidence type="ECO:0000313" key="2">
    <source>
        <dbReference type="EMBL" id="HAE94542.1"/>
    </source>
</evidence>
<proteinExistence type="predicted"/>
<feature type="transmembrane region" description="Helical" evidence="1">
    <location>
        <begin position="48"/>
        <end position="69"/>
    </location>
</feature>
<keyword evidence="1" id="KW-1133">Transmembrane helix</keyword>
<evidence type="ECO:0008006" key="6">
    <source>
        <dbReference type="Google" id="ProtNLM"/>
    </source>
</evidence>
<dbReference type="Pfam" id="PF11003">
    <property type="entry name" value="DUF2842"/>
    <property type="match status" value="1"/>
</dbReference>
<sequence length="78" mass="9039">MQQKEQLMSYQTRKIVASLILLGFMVCWIIMVGTVGPMVSAWPKWAELLFYVFAGIGWIIPFKPIFAWMNRNAPTQED</sequence>
<dbReference type="AlphaFoldDB" id="A0A356W6N6"/>
<accession>A0A356W6N6</accession>
<feature type="transmembrane region" description="Helical" evidence="1">
    <location>
        <begin position="15"/>
        <end position="36"/>
    </location>
</feature>
<dbReference type="Proteomes" id="UP000263957">
    <property type="component" value="Unassembled WGS sequence"/>
</dbReference>
<evidence type="ECO:0000313" key="4">
    <source>
        <dbReference type="Proteomes" id="UP000259173"/>
    </source>
</evidence>
<reference evidence="4 5" key="1">
    <citation type="journal article" date="2018" name="Nat. Biotechnol.">
        <title>A standardized bacterial taxonomy based on genome phylogeny substantially revises the tree of life.</title>
        <authorList>
            <person name="Parks D.H."/>
            <person name="Chuvochina M."/>
            <person name="Waite D.W."/>
            <person name="Rinke C."/>
            <person name="Skarshewski A."/>
            <person name="Chaumeil P.A."/>
            <person name="Hugenholtz P."/>
        </authorList>
    </citation>
    <scope>NUCLEOTIDE SEQUENCE [LARGE SCALE GENOMIC DNA]</scope>
    <source>
        <strain evidence="3">UBA10378</strain>
        <strain evidence="2">UBA8557</strain>
    </source>
</reference>
<organism evidence="3 5">
    <name type="scientific">Hyphomonas atlantica</name>
    <dbReference type="NCBI Taxonomy" id="1280948"/>
    <lineage>
        <taxon>Bacteria</taxon>
        <taxon>Pseudomonadati</taxon>
        <taxon>Pseudomonadota</taxon>
        <taxon>Alphaproteobacteria</taxon>
        <taxon>Hyphomonadales</taxon>
        <taxon>Hyphomonadaceae</taxon>
        <taxon>Hyphomonas</taxon>
    </lineage>
</organism>
<evidence type="ECO:0000313" key="3">
    <source>
        <dbReference type="EMBL" id="HBQ49334.1"/>
    </source>
</evidence>
<dbReference type="EMBL" id="DMBR01000251">
    <property type="protein sequence ID" value="HAE94542.1"/>
    <property type="molecule type" value="Genomic_DNA"/>
</dbReference>
<dbReference type="Proteomes" id="UP000259173">
    <property type="component" value="Unassembled WGS sequence"/>
</dbReference>
<name>A0A356W6N6_9PROT</name>
<keyword evidence="1" id="KW-0472">Membrane</keyword>
<dbReference type="EMBL" id="DOGS01000215">
    <property type="protein sequence ID" value="HBQ49334.1"/>
    <property type="molecule type" value="Genomic_DNA"/>
</dbReference>
<dbReference type="InterPro" id="IPR021265">
    <property type="entry name" value="DUF2842"/>
</dbReference>
<keyword evidence="1" id="KW-0812">Transmembrane</keyword>
<gene>
    <name evidence="2" type="ORF">DCG65_08270</name>
    <name evidence="3" type="ORF">DD728_10710</name>
</gene>
<evidence type="ECO:0000256" key="1">
    <source>
        <dbReference type="SAM" id="Phobius"/>
    </source>
</evidence>